<comment type="similarity">
    <text evidence="2">Belongs to the protein kinase superfamily. RIO-type Ser/Thr kinase family.</text>
</comment>
<dbReference type="Gene3D" id="1.10.10.10">
    <property type="entry name" value="Winged helix-like DNA-binding domain superfamily/Winged helix DNA-binding domain"/>
    <property type="match status" value="1"/>
</dbReference>
<feature type="domain" description="RIO kinase" evidence="16">
    <location>
        <begin position="65"/>
        <end position="368"/>
    </location>
</feature>
<organism evidence="17 18">
    <name type="scientific">Malassezia sympodialis (strain ATCC 42132)</name>
    <name type="common">Atopic eczema-associated yeast</name>
    <dbReference type="NCBI Taxonomy" id="1230383"/>
    <lineage>
        <taxon>Eukaryota</taxon>
        <taxon>Fungi</taxon>
        <taxon>Dikarya</taxon>
        <taxon>Basidiomycota</taxon>
        <taxon>Ustilaginomycotina</taxon>
        <taxon>Malasseziomycetes</taxon>
        <taxon>Malasseziales</taxon>
        <taxon>Malasseziaceae</taxon>
        <taxon>Malassezia</taxon>
    </lineage>
</organism>
<evidence type="ECO:0000256" key="4">
    <source>
        <dbReference type="ARBA" id="ARBA00022527"/>
    </source>
</evidence>
<evidence type="ECO:0000256" key="10">
    <source>
        <dbReference type="ARBA" id="ARBA00022842"/>
    </source>
</evidence>
<feature type="region of interest" description="Disordered" evidence="15">
    <location>
        <begin position="244"/>
        <end position="302"/>
    </location>
</feature>
<keyword evidence="9" id="KW-0067">ATP-binding</keyword>
<dbReference type="InterPro" id="IPR036388">
    <property type="entry name" value="WH-like_DNA-bd_sf"/>
</dbReference>
<dbReference type="CDD" id="cd05144">
    <property type="entry name" value="RIO2_C"/>
    <property type="match status" value="1"/>
</dbReference>
<evidence type="ECO:0000256" key="6">
    <source>
        <dbReference type="ARBA" id="ARBA00022723"/>
    </source>
</evidence>
<evidence type="ECO:0000256" key="2">
    <source>
        <dbReference type="ARBA" id="ARBA00009196"/>
    </source>
</evidence>
<evidence type="ECO:0000259" key="16">
    <source>
        <dbReference type="SMART" id="SM00090"/>
    </source>
</evidence>
<dbReference type="FunFam" id="1.10.10.10:FF:000053">
    <property type="entry name" value="Serine/threonine-protein kinase RIO2"/>
    <property type="match status" value="1"/>
</dbReference>
<evidence type="ECO:0000256" key="13">
    <source>
        <dbReference type="ARBA" id="ARBA00068353"/>
    </source>
</evidence>
<evidence type="ECO:0000256" key="9">
    <source>
        <dbReference type="ARBA" id="ARBA00022840"/>
    </source>
</evidence>
<dbReference type="GO" id="GO:0005829">
    <property type="term" value="C:cytosol"/>
    <property type="evidence" value="ECO:0007669"/>
    <property type="project" value="TreeGrafter"/>
</dbReference>
<dbReference type="STRING" id="1230383.A0A1M8A0G5"/>
<dbReference type="SMART" id="SM00090">
    <property type="entry name" value="RIO"/>
    <property type="match status" value="1"/>
</dbReference>
<evidence type="ECO:0000256" key="15">
    <source>
        <dbReference type="SAM" id="MobiDB-lite"/>
    </source>
</evidence>
<evidence type="ECO:0000313" key="18">
    <source>
        <dbReference type="Proteomes" id="UP000186303"/>
    </source>
</evidence>
<sequence>MKLDATDVRYVTPEEFRVLTAVEMGSKNHEVVPTALIAQISSLRHAGISKLLSSLLKRKLVARVQNNVYDGFRLTYGGYDYLAVRALSKRKTLYAVGNQIGIGKESDIYIVSNEEGERRVLKIHRLGRISFRKIKEKRDYMGKRKSASWMYMSRLAAEKEYAFMQILHAHGFPVPTPIDQARHTILMSYEDAYPLRQIASLPLDQVQKLYSALMALIVRLAQAGLIHGDFNEFNLLVKEVYPDSDEASETDAPDAHADTSGAEPGVAPEDAGPVERGRGFERVLARPPEAEEQEGDDELEDSDDDVIAFEDGVQVEPILIDFPQMVSIEHPNAEYYFMRDVDCVRRFFRRRFRFESEEYPTFAEAVNDVQSADARLDAKTRASGYGKATEDDEAFASHMRRLRVEEDDSDSDIDEEDDEDEVDEEEEDDDEEADGDEVDEDEEVDEEDEEEEYGDSTDEDSERVSTPATPTEAQDPGVSLDRSHVASRVAAARAQAQRRAQKHHGRKAQATKTGRRHGGGKAKYSNARAVADSLQF</sequence>
<evidence type="ECO:0000256" key="8">
    <source>
        <dbReference type="ARBA" id="ARBA00022777"/>
    </source>
</evidence>
<dbReference type="GO" id="GO:0030490">
    <property type="term" value="P:maturation of SSU-rRNA"/>
    <property type="evidence" value="ECO:0007669"/>
    <property type="project" value="TreeGrafter"/>
</dbReference>
<dbReference type="EMBL" id="LT671821">
    <property type="protein sequence ID" value="SHO75926.1"/>
    <property type="molecule type" value="Genomic_DNA"/>
</dbReference>
<dbReference type="SUPFAM" id="SSF46785">
    <property type="entry name" value="Winged helix' DNA-binding domain"/>
    <property type="match status" value="1"/>
</dbReference>
<accession>A0A1M8A0G5</accession>
<feature type="compositionally biased region" description="Basic residues" evidence="15">
    <location>
        <begin position="499"/>
        <end position="520"/>
    </location>
</feature>
<dbReference type="Pfam" id="PF09202">
    <property type="entry name" value="Rio2_N"/>
    <property type="match status" value="1"/>
</dbReference>
<dbReference type="InterPro" id="IPR018934">
    <property type="entry name" value="RIO_dom"/>
</dbReference>
<feature type="compositionally biased region" description="Basic and acidic residues" evidence="15">
    <location>
        <begin position="273"/>
        <end position="284"/>
    </location>
</feature>
<gene>
    <name evidence="17" type="ORF">MSYG_0260</name>
</gene>
<evidence type="ECO:0000256" key="5">
    <source>
        <dbReference type="ARBA" id="ARBA00022679"/>
    </source>
</evidence>
<comment type="catalytic activity">
    <reaction evidence="12">
        <text>L-seryl-[protein] + ATP = O-phospho-L-seryl-[protein] + ADP + H(+)</text>
        <dbReference type="Rhea" id="RHEA:17989"/>
        <dbReference type="Rhea" id="RHEA-COMP:9863"/>
        <dbReference type="Rhea" id="RHEA-COMP:11604"/>
        <dbReference type="ChEBI" id="CHEBI:15378"/>
        <dbReference type="ChEBI" id="CHEBI:29999"/>
        <dbReference type="ChEBI" id="CHEBI:30616"/>
        <dbReference type="ChEBI" id="CHEBI:83421"/>
        <dbReference type="ChEBI" id="CHEBI:456216"/>
        <dbReference type="EC" id="2.7.11.1"/>
    </reaction>
</comment>
<dbReference type="InterPro" id="IPR030484">
    <property type="entry name" value="Rio2"/>
</dbReference>
<dbReference type="PANTHER" id="PTHR45852">
    <property type="entry name" value="SER/THR-PROTEIN KINASE RIO2"/>
    <property type="match status" value="1"/>
</dbReference>
<evidence type="ECO:0000256" key="7">
    <source>
        <dbReference type="ARBA" id="ARBA00022741"/>
    </source>
</evidence>
<dbReference type="EC" id="2.7.11.1" evidence="3"/>
<dbReference type="FunFam" id="3.30.200.20:FF:000052">
    <property type="entry name" value="Serine/threonine-protein kinase RIO2"/>
    <property type="match status" value="1"/>
</dbReference>
<dbReference type="SUPFAM" id="SSF56112">
    <property type="entry name" value="Protein kinase-like (PK-like)"/>
    <property type="match status" value="1"/>
</dbReference>
<dbReference type="GO" id="GO:0004674">
    <property type="term" value="F:protein serine/threonine kinase activity"/>
    <property type="evidence" value="ECO:0007669"/>
    <property type="project" value="UniProtKB-KW"/>
</dbReference>
<keyword evidence="18" id="KW-1185">Reference proteome</keyword>
<dbReference type="GO" id="GO:0046872">
    <property type="term" value="F:metal ion binding"/>
    <property type="evidence" value="ECO:0007669"/>
    <property type="project" value="UniProtKB-KW"/>
</dbReference>
<feature type="region of interest" description="Disordered" evidence="15">
    <location>
        <begin position="381"/>
        <end position="536"/>
    </location>
</feature>
<keyword evidence="6" id="KW-0479">Metal-binding</keyword>
<feature type="compositionally biased region" description="Acidic residues" evidence="15">
    <location>
        <begin position="290"/>
        <end position="302"/>
    </location>
</feature>
<dbReference type="GO" id="GO:0005524">
    <property type="term" value="F:ATP binding"/>
    <property type="evidence" value="ECO:0007669"/>
    <property type="project" value="UniProtKB-KW"/>
</dbReference>
<dbReference type="InterPro" id="IPR000687">
    <property type="entry name" value="RIO_kinase"/>
</dbReference>
<keyword evidence="4" id="KW-0723">Serine/threonine-protein kinase</keyword>
<dbReference type="InterPro" id="IPR018935">
    <property type="entry name" value="RIO_kinase_CS"/>
</dbReference>
<dbReference type="VEuPathDB" id="FungiDB:MSYG_0260"/>
<keyword evidence="10" id="KW-0460">Magnesium</keyword>
<comment type="catalytic activity">
    <reaction evidence="11">
        <text>L-threonyl-[protein] + ATP = O-phospho-L-threonyl-[protein] + ADP + H(+)</text>
        <dbReference type="Rhea" id="RHEA:46608"/>
        <dbReference type="Rhea" id="RHEA-COMP:11060"/>
        <dbReference type="Rhea" id="RHEA-COMP:11605"/>
        <dbReference type="ChEBI" id="CHEBI:15378"/>
        <dbReference type="ChEBI" id="CHEBI:30013"/>
        <dbReference type="ChEBI" id="CHEBI:30616"/>
        <dbReference type="ChEBI" id="CHEBI:61977"/>
        <dbReference type="ChEBI" id="CHEBI:456216"/>
        <dbReference type="EC" id="2.7.11.1"/>
    </reaction>
</comment>
<keyword evidence="7" id="KW-0547">Nucleotide-binding</keyword>
<evidence type="ECO:0000256" key="1">
    <source>
        <dbReference type="ARBA" id="ARBA00001946"/>
    </source>
</evidence>
<dbReference type="GO" id="GO:0030688">
    <property type="term" value="C:preribosome, small subunit precursor"/>
    <property type="evidence" value="ECO:0007669"/>
    <property type="project" value="TreeGrafter"/>
</dbReference>
<proteinExistence type="inferred from homology"/>
<evidence type="ECO:0000256" key="14">
    <source>
        <dbReference type="ARBA" id="ARBA00068837"/>
    </source>
</evidence>
<dbReference type="PROSITE" id="PS01245">
    <property type="entry name" value="RIO1"/>
    <property type="match status" value="1"/>
</dbReference>
<dbReference type="OrthoDB" id="10258631at2759"/>
<keyword evidence="8 17" id="KW-0418">Kinase</keyword>
<dbReference type="Gene3D" id="1.10.510.10">
    <property type="entry name" value="Transferase(Phosphotransferase) domain 1"/>
    <property type="match status" value="1"/>
</dbReference>
<dbReference type="InterPro" id="IPR011009">
    <property type="entry name" value="Kinase-like_dom_sf"/>
</dbReference>
<feature type="compositionally biased region" description="Acidic residues" evidence="15">
    <location>
        <begin position="405"/>
        <end position="461"/>
    </location>
</feature>
<evidence type="ECO:0000256" key="12">
    <source>
        <dbReference type="ARBA" id="ARBA00048679"/>
    </source>
</evidence>
<name>A0A1M8A0G5_MALS4</name>
<comment type="cofactor">
    <cofactor evidence="1">
        <name>Mg(2+)</name>
        <dbReference type="ChEBI" id="CHEBI:18420"/>
    </cofactor>
</comment>
<evidence type="ECO:0000313" key="17">
    <source>
        <dbReference type="EMBL" id="SHO75926.1"/>
    </source>
</evidence>
<dbReference type="InterPro" id="IPR036390">
    <property type="entry name" value="WH_DNA-bd_sf"/>
</dbReference>
<reference evidence="18" key="1">
    <citation type="journal article" date="2017" name="Nucleic Acids Res.">
        <title>Proteogenomics produces comprehensive and highly accurate protein-coding gene annotation in a complete genome assembly of Malassezia sympodialis.</title>
        <authorList>
            <person name="Zhu Y."/>
            <person name="Engstroem P.G."/>
            <person name="Tellgren-Roth C."/>
            <person name="Baudo C.D."/>
            <person name="Kennell J.C."/>
            <person name="Sun S."/>
            <person name="Billmyre R.B."/>
            <person name="Schroeder M.S."/>
            <person name="Andersson A."/>
            <person name="Holm T."/>
            <person name="Sigurgeirsson B."/>
            <person name="Wu G."/>
            <person name="Sankaranarayanan S.R."/>
            <person name="Siddharthan R."/>
            <person name="Sanyal K."/>
            <person name="Lundeberg J."/>
            <person name="Nystedt B."/>
            <person name="Boekhout T."/>
            <person name="Dawson T.L. Jr."/>
            <person name="Heitman J."/>
            <person name="Scheynius A."/>
            <person name="Lehtioe J."/>
        </authorList>
    </citation>
    <scope>NUCLEOTIDE SEQUENCE [LARGE SCALE GENOMIC DNA]</scope>
    <source>
        <strain evidence="18">ATCC 42132</strain>
    </source>
</reference>
<evidence type="ECO:0000256" key="3">
    <source>
        <dbReference type="ARBA" id="ARBA00012513"/>
    </source>
</evidence>
<dbReference type="AlphaFoldDB" id="A0A1M8A0G5"/>
<dbReference type="GO" id="GO:0005634">
    <property type="term" value="C:nucleus"/>
    <property type="evidence" value="ECO:0007669"/>
    <property type="project" value="TreeGrafter"/>
</dbReference>
<dbReference type="Gene3D" id="3.30.200.20">
    <property type="entry name" value="Phosphorylase Kinase, domain 1"/>
    <property type="match status" value="1"/>
</dbReference>
<protein>
    <recommendedName>
        <fullName evidence="13">Serine/threonine-protein kinase RIO2</fullName>
        <ecNumber evidence="3">2.7.11.1</ecNumber>
    </recommendedName>
    <alternativeName>
        <fullName evidence="14">Serine/threonine-protein kinase rio2</fullName>
    </alternativeName>
</protein>
<dbReference type="Pfam" id="PF01163">
    <property type="entry name" value="RIO1"/>
    <property type="match status" value="2"/>
</dbReference>
<dbReference type="PANTHER" id="PTHR45852:SF1">
    <property type="entry name" value="SERINE_THREONINE-PROTEIN KINASE RIO2"/>
    <property type="match status" value="1"/>
</dbReference>
<dbReference type="InterPro" id="IPR015285">
    <property type="entry name" value="RIO2_wHTH_N"/>
</dbReference>
<dbReference type="Proteomes" id="UP000186303">
    <property type="component" value="Chromosome 1"/>
</dbReference>
<dbReference type="OMA" id="NHENAEY"/>
<evidence type="ECO:0000256" key="11">
    <source>
        <dbReference type="ARBA" id="ARBA00047899"/>
    </source>
</evidence>
<keyword evidence="5" id="KW-0808">Transferase</keyword>